<dbReference type="SUPFAM" id="SSF47413">
    <property type="entry name" value="lambda repressor-like DNA-binding domains"/>
    <property type="match status" value="1"/>
</dbReference>
<gene>
    <name evidence="2" type="ORF">FFL34_06880</name>
</gene>
<name>A0A5S3QPA7_9BACI</name>
<dbReference type="EMBL" id="VCIA01000001">
    <property type="protein sequence ID" value="TMN23812.1"/>
    <property type="molecule type" value="Genomic_DNA"/>
</dbReference>
<dbReference type="CDD" id="cd00093">
    <property type="entry name" value="HTH_XRE"/>
    <property type="match status" value="1"/>
</dbReference>
<feature type="domain" description="HTH cro/C1-type" evidence="1">
    <location>
        <begin position="5"/>
        <end position="53"/>
    </location>
</feature>
<dbReference type="Pfam" id="PF01381">
    <property type="entry name" value="HTH_3"/>
    <property type="match status" value="1"/>
</dbReference>
<dbReference type="Proteomes" id="UP000306980">
    <property type="component" value="Unassembled WGS sequence"/>
</dbReference>
<dbReference type="Gene3D" id="1.10.260.40">
    <property type="entry name" value="lambda repressor-like DNA-binding domains"/>
    <property type="match status" value="1"/>
</dbReference>
<accession>A0A5S3QPA7</accession>
<dbReference type="InterPro" id="IPR001387">
    <property type="entry name" value="Cro/C1-type_HTH"/>
</dbReference>
<proteinExistence type="predicted"/>
<dbReference type="InterPro" id="IPR010982">
    <property type="entry name" value="Lambda_DNA-bd_dom_sf"/>
</dbReference>
<dbReference type="GO" id="GO:0003677">
    <property type="term" value="F:DNA binding"/>
    <property type="evidence" value="ECO:0007669"/>
    <property type="project" value="InterPro"/>
</dbReference>
<organism evidence="2 3">
    <name type="scientific">Lentibacillus cibarius</name>
    <dbReference type="NCBI Taxonomy" id="2583219"/>
    <lineage>
        <taxon>Bacteria</taxon>
        <taxon>Bacillati</taxon>
        <taxon>Bacillota</taxon>
        <taxon>Bacilli</taxon>
        <taxon>Bacillales</taxon>
        <taxon>Bacillaceae</taxon>
        <taxon>Lentibacillus</taxon>
    </lineage>
</organism>
<evidence type="ECO:0000313" key="2">
    <source>
        <dbReference type="EMBL" id="TMN23812.1"/>
    </source>
</evidence>
<dbReference type="PROSITE" id="PS50943">
    <property type="entry name" value="HTH_CROC1"/>
    <property type="match status" value="1"/>
</dbReference>
<comment type="caution">
    <text evidence="2">The sequence shown here is derived from an EMBL/GenBank/DDBJ whole genome shotgun (WGS) entry which is preliminary data.</text>
</comment>
<evidence type="ECO:0000313" key="3">
    <source>
        <dbReference type="Proteomes" id="UP000306980"/>
    </source>
</evidence>
<evidence type="ECO:0000259" key="1">
    <source>
        <dbReference type="PROSITE" id="PS50943"/>
    </source>
</evidence>
<sequence length="58" mass="6750">MTLIRKGFSQRQFSSHVGMSENYFNQIINHKKSPSPHVARNIANQLELTFDDVFQINN</sequence>
<dbReference type="OrthoDB" id="2306294at2"/>
<reference evidence="2 3" key="1">
    <citation type="submission" date="2019-05" db="EMBL/GenBank/DDBJ databases">
        <title>Genomic analysis of Lentibacillus sp. NKC220-2.</title>
        <authorList>
            <person name="Oh Y.J."/>
        </authorList>
    </citation>
    <scope>NUCLEOTIDE SEQUENCE [LARGE SCALE GENOMIC DNA]</scope>
    <source>
        <strain evidence="2 3">NKC220-2</strain>
    </source>
</reference>
<protein>
    <submittedName>
        <fullName evidence="2">Helix-turn-helix transcriptional regulator</fullName>
    </submittedName>
</protein>
<dbReference type="AlphaFoldDB" id="A0A5S3QPA7"/>